<evidence type="ECO:0000313" key="3">
    <source>
        <dbReference type="Proteomes" id="UP000005667"/>
    </source>
</evidence>
<organism evidence="2 3">
    <name type="scientific">Azospirillum lipoferum (strain 4B)</name>
    <dbReference type="NCBI Taxonomy" id="862719"/>
    <lineage>
        <taxon>Bacteria</taxon>
        <taxon>Pseudomonadati</taxon>
        <taxon>Pseudomonadota</taxon>
        <taxon>Alphaproteobacteria</taxon>
        <taxon>Rhodospirillales</taxon>
        <taxon>Azospirillaceae</taxon>
        <taxon>Azospirillum</taxon>
    </lineage>
</organism>
<dbReference type="KEGG" id="ali:AZOLI_p40254"/>
<keyword evidence="1" id="KW-0812">Transmembrane</keyword>
<gene>
    <name evidence="2" type="ordered locus">AZOLI_p40254</name>
</gene>
<sequence>MIGFVSIRAGDATLIQAFEAIMIVGLSACLLKVRPTMGFVFLSCVALAGLAVTLGAFGPRDGASSPFGIAMVFLATATAALYVVLSSRLLVDHDPILAGGDAKPLGISPASRYERV</sequence>
<feature type="transmembrane region" description="Helical" evidence="1">
    <location>
        <begin position="63"/>
        <end position="85"/>
    </location>
</feature>
<dbReference type="HOGENOM" id="CLU_2091772_0_0_5"/>
<proteinExistence type="predicted"/>
<evidence type="ECO:0000256" key="1">
    <source>
        <dbReference type="SAM" id="Phobius"/>
    </source>
</evidence>
<dbReference type="OrthoDB" id="8770617at2"/>
<name>G7ZH04_AZOL4</name>
<feature type="transmembrane region" description="Helical" evidence="1">
    <location>
        <begin position="38"/>
        <end position="57"/>
    </location>
</feature>
<accession>G7ZH04</accession>
<keyword evidence="2" id="KW-0614">Plasmid</keyword>
<keyword evidence="3" id="KW-1185">Reference proteome</keyword>
<keyword evidence="1" id="KW-0472">Membrane</keyword>
<dbReference type="AlphaFoldDB" id="G7ZH04"/>
<keyword evidence="1" id="KW-1133">Transmembrane helix</keyword>
<geneLocation type="plasmid" evidence="2 3">
    <name>AZO_p4</name>
</geneLocation>
<feature type="transmembrane region" description="Helical" evidence="1">
    <location>
        <begin position="12"/>
        <end position="31"/>
    </location>
</feature>
<protein>
    <submittedName>
        <fullName evidence="2">Uncharacterized protein</fullName>
    </submittedName>
</protein>
<dbReference type="RefSeq" id="WP_014189499.1">
    <property type="nucleotide sequence ID" value="NC_016587.1"/>
</dbReference>
<reference evidence="3" key="1">
    <citation type="journal article" date="2011" name="PLoS Genet.">
        <title>Azospirillum genomes reveal transition of bacteria from aquatic to terrestrial environments.</title>
        <authorList>
            <person name="Wisniewski-Dye F."/>
            <person name="Borziak K."/>
            <person name="Khalsa-Moyers G."/>
            <person name="Alexandre G."/>
            <person name="Sukharnikov L.O."/>
            <person name="Wuichet K."/>
            <person name="Hurst G.B."/>
            <person name="McDonald W.H."/>
            <person name="Robertson J.S."/>
            <person name="Barbe V."/>
            <person name="Calteau A."/>
            <person name="Rouy Z."/>
            <person name="Mangenot S."/>
            <person name="Prigent-Combaret C."/>
            <person name="Normand P."/>
            <person name="Boyer M."/>
            <person name="Siguier P."/>
            <person name="Dessaux Y."/>
            <person name="Elmerich C."/>
            <person name="Condemine G."/>
            <person name="Krishnen G."/>
            <person name="Kennedy I."/>
            <person name="Paterson A.H."/>
            <person name="Gonzalez V."/>
            <person name="Mavingui P."/>
            <person name="Zhulin I.B."/>
        </authorList>
    </citation>
    <scope>NUCLEOTIDE SEQUENCE [LARGE SCALE GENOMIC DNA]</scope>
    <source>
        <strain evidence="3">4B</strain>
    </source>
</reference>
<dbReference type="Proteomes" id="UP000005667">
    <property type="component" value="Plasmid AZO_p4"/>
</dbReference>
<evidence type="ECO:0000313" key="2">
    <source>
        <dbReference type="EMBL" id="CBS90646.1"/>
    </source>
</evidence>
<dbReference type="EMBL" id="FQ311872">
    <property type="protein sequence ID" value="CBS90646.1"/>
    <property type="molecule type" value="Genomic_DNA"/>
</dbReference>